<reference evidence="2 3" key="1">
    <citation type="journal article" date="2013" name="Curr. Biol.">
        <title>The Genome of the Foraminiferan Reticulomyxa filosa.</title>
        <authorList>
            <person name="Glockner G."/>
            <person name="Hulsmann N."/>
            <person name="Schleicher M."/>
            <person name="Noegel A.A."/>
            <person name="Eichinger L."/>
            <person name="Gallinger C."/>
            <person name="Pawlowski J."/>
            <person name="Sierra R."/>
            <person name="Euteneuer U."/>
            <person name="Pillet L."/>
            <person name="Moustafa A."/>
            <person name="Platzer M."/>
            <person name="Groth M."/>
            <person name="Szafranski K."/>
            <person name="Schliwa M."/>
        </authorList>
    </citation>
    <scope>NUCLEOTIDE SEQUENCE [LARGE SCALE GENOMIC DNA]</scope>
</reference>
<feature type="region of interest" description="Disordered" evidence="1">
    <location>
        <begin position="163"/>
        <end position="183"/>
    </location>
</feature>
<feature type="region of interest" description="Disordered" evidence="1">
    <location>
        <begin position="234"/>
        <end position="287"/>
    </location>
</feature>
<sequence length="287" mass="33937">MTSNEKTEIGGISGRGENGMREKKRRDYSLSIVKQGFIVGSETNHFFFFLKKTYNEQKEEMQLDKDSNESKSINEAKWYTPKCDLCEVEMDPTDAFIQCVECSQRKEKESGEKEWTWKHRSMICGDCYVHGRETKYHKKFHCYQIIPPILPLCCPSSTTKEEKSEEISSSSTQKKKKSKNEPQRWSLREEWNLIHGMSKRYGIGNWDLLKQEQLKQFNDRKYHFNKKYKKDHFYYHSHSNNNNSNNNNNNNGNDNDNDNSNNNNNNNNIDKHTKKMTSNKKSKTHNQ</sequence>
<evidence type="ECO:0000313" key="3">
    <source>
        <dbReference type="Proteomes" id="UP000023152"/>
    </source>
</evidence>
<dbReference type="EMBL" id="ASPP01000595">
    <property type="protein sequence ID" value="ETO36500.1"/>
    <property type="molecule type" value="Genomic_DNA"/>
</dbReference>
<proteinExistence type="predicted"/>
<evidence type="ECO:0000256" key="1">
    <source>
        <dbReference type="SAM" id="MobiDB-lite"/>
    </source>
</evidence>
<dbReference type="AlphaFoldDB" id="X6PDD9"/>
<organism evidence="2 3">
    <name type="scientific">Reticulomyxa filosa</name>
    <dbReference type="NCBI Taxonomy" id="46433"/>
    <lineage>
        <taxon>Eukaryota</taxon>
        <taxon>Sar</taxon>
        <taxon>Rhizaria</taxon>
        <taxon>Retaria</taxon>
        <taxon>Foraminifera</taxon>
        <taxon>Monothalamids</taxon>
        <taxon>Reticulomyxidae</taxon>
        <taxon>Reticulomyxa</taxon>
    </lineage>
</organism>
<evidence type="ECO:0000313" key="2">
    <source>
        <dbReference type="EMBL" id="ETO36500.1"/>
    </source>
</evidence>
<keyword evidence="3" id="KW-1185">Reference proteome</keyword>
<protein>
    <submittedName>
        <fullName evidence="2">Uncharacterized protein</fullName>
    </submittedName>
</protein>
<feature type="compositionally biased region" description="Low complexity" evidence="1">
    <location>
        <begin position="239"/>
        <end position="268"/>
    </location>
</feature>
<gene>
    <name evidence="2" type="ORF">RFI_00567</name>
</gene>
<feature type="compositionally biased region" description="Basic residues" evidence="1">
    <location>
        <begin position="272"/>
        <end position="287"/>
    </location>
</feature>
<accession>X6PDD9</accession>
<comment type="caution">
    <text evidence="2">The sequence shown here is derived from an EMBL/GenBank/DDBJ whole genome shotgun (WGS) entry which is preliminary data.</text>
</comment>
<feature type="region of interest" description="Disordered" evidence="1">
    <location>
        <begin position="1"/>
        <end position="20"/>
    </location>
</feature>
<dbReference type="Proteomes" id="UP000023152">
    <property type="component" value="Unassembled WGS sequence"/>
</dbReference>
<name>X6PDD9_RETFI</name>